<dbReference type="GO" id="GO:0046872">
    <property type="term" value="F:metal ion binding"/>
    <property type="evidence" value="ECO:0007669"/>
    <property type="project" value="UniProtKB-KW"/>
</dbReference>
<evidence type="ECO:0000256" key="3">
    <source>
        <dbReference type="ARBA" id="ARBA00006759"/>
    </source>
</evidence>
<feature type="binding site" evidence="7">
    <location>
        <position position="56"/>
    </location>
    <ligand>
        <name>Zn(2+)</name>
        <dbReference type="ChEBI" id="CHEBI:29105"/>
        <label>1</label>
    </ligand>
</feature>
<evidence type="ECO:0000313" key="9">
    <source>
        <dbReference type="EMBL" id="SHO58566.1"/>
    </source>
</evidence>
<evidence type="ECO:0000313" key="10">
    <source>
        <dbReference type="Proteomes" id="UP000184600"/>
    </source>
</evidence>
<dbReference type="STRING" id="1117707.VQ7734_04338"/>
<keyword evidence="5 7" id="KW-0378">Hydrolase</keyword>
<dbReference type="InterPro" id="IPR001279">
    <property type="entry name" value="Metallo-B-lactamas"/>
</dbReference>
<feature type="binding site" evidence="7">
    <location>
        <position position="59"/>
    </location>
    <ligand>
        <name>Zn(2+)</name>
        <dbReference type="ChEBI" id="CHEBI:29105"/>
        <label>2</label>
    </ligand>
</feature>
<dbReference type="InterPro" id="IPR036866">
    <property type="entry name" value="RibonucZ/Hydroxyglut_hydro"/>
</dbReference>
<evidence type="ECO:0000256" key="2">
    <source>
        <dbReference type="ARBA" id="ARBA00004963"/>
    </source>
</evidence>
<dbReference type="SUPFAM" id="SSF56281">
    <property type="entry name" value="Metallo-hydrolase/oxidoreductase"/>
    <property type="match status" value="1"/>
</dbReference>
<keyword evidence="10" id="KW-1185">Reference proteome</keyword>
<feature type="binding site" evidence="7">
    <location>
        <position position="128"/>
    </location>
    <ligand>
        <name>Zn(2+)</name>
        <dbReference type="ChEBI" id="CHEBI:29105"/>
        <label>1</label>
    </ligand>
</feature>
<dbReference type="Proteomes" id="UP000184600">
    <property type="component" value="Unassembled WGS sequence"/>
</dbReference>
<keyword evidence="4 7" id="KW-0479">Metal-binding</keyword>
<comment type="function">
    <text evidence="7">Thiolesterase that catalyzes the hydrolysis of S-D-lactoyl-glutathione to form glutathione and D-lactic acid.</text>
</comment>
<comment type="cofactor">
    <cofactor evidence="7">
        <name>Zn(2+)</name>
        <dbReference type="ChEBI" id="CHEBI:29105"/>
    </cofactor>
    <text evidence="7">Binds 2 Zn(2+) ions per subunit.</text>
</comment>
<feature type="domain" description="Metallo-beta-lactamase" evidence="8">
    <location>
        <begin position="12"/>
        <end position="166"/>
    </location>
</feature>
<dbReference type="InterPro" id="IPR032282">
    <property type="entry name" value="HAGH_C"/>
</dbReference>
<feature type="binding site" evidence="7">
    <location>
        <position position="54"/>
    </location>
    <ligand>
        <name>Zn(2+)</name>
        <dbReference type="ChEBI" id="CHEBI:29105"/>
        <label>1</label>
    </ligand>
</feature>
<evidence type="ECO:0000256" key="7">
    <source>
        <dbReference type="HAMAP-Rule" id="MF_01374"/>
    </source>
</evidence>
<comment type="catalytic activity">
    <reaction evidence="1 7">
        <text>an S-(2-hydroxyacyl)glutathione + H2O = a 2-hydroxy carboxylate + glutathione + H(+)</text>
        <dbReference type="Rhea" id="RHEA:21864"/>
        <dbReference type="ChEBI" id="CHEBI:15377"/>
        <dbReference type="ChEBI" id="CHEBI:15378"/>
        <dbReference type="ChEBI" id="CHEBI:57925"/>
        <dbReference type="ChEBI" id="CHEBI:58896"/>
        <dbReference type="ChEBI" id="CHEBI:71261"/>
        <dbReference type="EC" id="3.1.2.6"/>
    </reaction>
</comment>
<feature type="binding site" evidence="7">
    <location>
        <position position="166"/>
    </location>
    <ligand>
        <name>Zn(2+)</name>
        <dbReference type="ChEBI" id="CHEBI:29105"/>
        <label>2</label>
    </ligand>
</feature>
<dbReference type="SMART" id="SM00849">
    <property type="entry name" value="Lactamase_B"/>
    <property type="match status" value="1"/>
</dbReference>
<dbReference type="PANTHER" id="PTHR43705">
    <property type="entry name" value="HYDROXYACYLGLUTATHIONE HYDROLASE"/>
    <property type="match status" value="1"/>
</dbReference>
<comment type="similarity">
    <text evidence="3 7">Belongs to the metallo-beta-lactamase superfamily. Glyoxalase II family.</text>
</comment>
<keyword evidence="6 7" id="KW-0862">Zinc</keyword>
<feature type="binding site" evidence="7">
    <location>
        <position position="128"/>
    </location>
    <ligand>
        <name>Zn(2+)</name>
        <dbReference type="ChEBI" id="CHEBI:29105"/>
        <label>2</label>
    </ligand>
</feature>
<dbReference type="GO" id="GO:0004416">
    <property type="term" value="F:hydroxyacylglutathione hydrolase activity"/>
    <property type="evidence" value="ECO:0007669"/>
    <property type="project" value="UniProtKB-UniRule"/>
</dbReference>
<accession>A0A1M7Z1K8</accession>
<dbReference type="PANTHER" id="PTHR43705:SF1">
    <property type="entry name" value="HYDROXYACYLGLUTATHIONE HYDROLASE GLOB"/>
    <property type="match status" value="1"/>
</dbReference>
<comment type="subunit">
    <text evidence="7">Monomer.</text>
</comment>
<sequence length="252" mass="28558">MLNIKSIPAFRDNYIWLIQNQEQHCVVVDPGDAQVVLSYLQTHQLTLDAILITHHHADHTGGISDLIRHFPRLNVVAPADEAIPSMTHPVRDAEQIEIFGHTFDILSLKGHTLGHIGYYHQGILFCGDTLFSAGCGRVFEGSYEDMWLSLQKLMALPEETKVYCAHEYTAANLAFALAVEPENKDLQHYREQVNRLRANNQPTLPSTIGRELKINPFLRPSQPEVIKSVSDRTSNHDPLSVFAALREWKNEF</sequence>
<comment type="pathway">
    <text evidence="2 7">Secondary metabolite metabolism; methylglyoxal degradation; (R)-lactate from methylglyoxal: step 2/2.</text>
</comment>
<dbReference type="Gene3D" id="3.60.15.10">
    <property type="entry name" value="Ribonuclease Z/Hydroxyacylglutathione hydrolase-like"/>
    <property type="match status" value="1"/>
</dbReference>
<organism evidence="9 10">
    <name type="scientific">Vibrio quintilis</name>
    <dbReference type="NCBI Taxonomy" id="1117707"/>
    <lineage>
        <taxon>Bacteria</taxon>
        <taxon>Pseudomonadati</taxon>
        <taxon>Pseudomonadota</taxon>
        <taxon>Gammaproteobacteria</taxon>
        <taxon>Vibrionales</taxon>
        <taxon>Vibrionaceae</taxon>
        <taxon>Vibrio</taxon>
    </lineage>
</organism>
<dbReference type="OrthoDB" id="9802248at2"/>
<dbReference type="UniPathway" id="UPA00619">
    <property type="reaction ID" value="UER00676"/>
</dbReference>
<feature type="binding site" evidence="7">
    <location>
        <position position="58"/>
    </location>
    <ligand>
        <name>Zn(2+)</name>
        <dbReference type="ChEBI" id="CHEBI:29105"/>
        <label>2</label>
    </ligand>
</feature>
<proteinExistence type="inferred from homology"/>
<name>A0A1M7Z1K8_9VIBR</name>
<dbReference type="RefSeq" id="WP_073586010.1">
    <property type="nucleotide sequence ID" value="NZ_AP024897.1"/>
</dbReference>
<dbReference type="Pfam" id="PF16123">
    <property type="entry name" value="HAGH_C"/>
    <property type="match status" value="1"/>
</dbReference>
<dbReference type="NCBIfam" id="TIGR03413">
    <property type="entry name" value="GSH_gloB"/>
    <property type="match status" value="1"/>
</dbReference>
<reference evidence="10" key="1">
    <citation type="submission" date="2016-12" db="EMBL/GenBank/DDBJ databases">
        <authorList>
            <person name="Rodrigo-Torres L."/>
            <person name="Arahal R.D."/>
            <person name="Lucena T."/>
        </authorList>
    </citation>
    <scope>NUCLEOTIDE SEQUENCE [LARGE SCALE GENOMIC DNA]</scope>
</reference>
<evidence type="ECO:0000256" key="6">
    <source>
        <dbReference type="ARBA" id="ARBA00022833"/>
    </source>
</evidence>
<dbReference type="CDD" id="cd07723">
    <property type="entry name" value="hydroxyacylglutathione_hydrolase_MBL-fold"/>
    <property type="match status" value="1"/>
</dbReference>
<dbReference type="GO" id="GO:0019243">
    <property type="term" value="P:methylglyoxal catabolic process to D-lactate via S-lactoyl-glutathione"/>
    <property type="evidence" value="ECO:0007669"/>
    <property type="project" value="UniProtKB-UniRule"/>
</dbReference>
<dbReference type="HAMAP" id="MF_01374">
    <property type="entry name" value="Glyoxalase_2"/>
    <property type="match status" value="1"/>
</dbReference>
<protein>
    <recommendedName>
        <fullName evidence="7">Hydroxyacylglutathione hydrolase</fullName>
        <ecNumber evidence="7">3.1.2.6</ecNumber>
    </recommendedName>
    <alternativeName>
        <fullName evidence="7">Glyoxalase II</fullName>
        <shortName evidence="7">Glx II</shortName>
    </alternativeName>
</protein>
<evidence type="ECO:0000256" key="1">
    <source>
        <dbReference type="ARBA" id="ARBA00001623"/>
    </source>
</evidence>
<dbReference type="EMBL" id="FRFG01000069">
    <property type="protein sequence ID" value="SHO58566.1"/>
    <property type="molecule type" value="Genomic_DNA"/>
</dbReference>
<dbReference type="InterPro" id="IPR035680">
    <property type="entry name" value="Clx_II_MBL"/>
</dbReference>
<dbReference type="PIRSF" id="PIRSF005457">
    <property type="entry name" value="Glx"/>
    <property type="match status" value="1"/>
</dbReference>
<evidence type="ECO:0000259" key="8">
    <source>
        <dbReference type="SMART" id="SM00849"/>
    </source>
</evidence>
<dbReference type="InterPro" id="IPR017782">
    <property type="entry name" value="Hydroxyacylglutathione_Hdrlase"/>
</dbReference>
<dbReference type="AlphaFoldDB" id="A0A1M7Z1K8"/>
<evidence type="ECO:0000256" key="5">
    <source>
        <dbReference type="ARBA" id="ARBA00022801"/>
    </source>
</evidence>
<dbReference type="EC" id="3.1.2.6" evidence="7"/>
<evidence type="ECO:0000256" key="4">
    <source>
        <dbReference type="ARBA" id="ARBA00022723"/>
    </source>
</evidence>
<dbReference type="Pfam" id="PF00753">
    <property type="entry name" value="Lactamase_B"/>
    <property type="match status" value="1"/>
</dbReference>
<gene>
    <name evidence="9" type="primary">gloB_2</name>
    <name evidence="7" type="synonym">gloB</name>
    <name evidence="9" type="ORF">VQ7734_04338</name>
</gene>
<feature type="binding site" evidence="7">
    <location>
        <position position="111"/>
    </location>
    <ligand>
        <name>Zn(2+)</name>
        <dbReference type="ChEBI" id="CHEBI:29105"/>
        <label>1</label>
    </ligand>
</feature>
<dbReference type="InterPro" id="IPR050110">
    <property type="entry name" value="Glyoxalase_II_hydrolase"/>
</dbReference>